<sequence length="289" mass="31949">MRIAIVTDSTAYLTDEEVARYHISVVPIPVILDGQVYDEGVTIDSPTFYAKMRTSQSFPSTSQPPLGEVTKLYENLANEGYDTILSIHLASTISGFYNTLVGLAPTLTNVRLVPYDSHITVKLMGYLVIAAARLAAAGKSLDEILASLDKLRATMDEVFIVNDLQNLVRGGRLSNASAFIGGMLKIKPLLTFNDEDKIVAFEKVRSIKKAYKRAETIFSERIADVDYPVRCLVIHANDPEEGKRWLADLEPRFPRVAFELNEFGPVIGTHLGEKAIAIAWMADVLKVTN</sequence>
<dbReference type="GeneID" id="78509067"/>
<gene>
    <name evidence="3" type="ORF">FC91_GL001802</name>
</gene>
<reference evidence="3 4" key="1">
    <citation type="journal article" date="2015" name="Genome Announc.">
        <title>Expanding the biotechnology potential of lactobacilli through comparative genomics of 213 strains and associated genera.</title>
        <authorList>
            <person name="Sun Z."/>
            <person name="Harris H.M."/>
            <person name="McCann A."/>
            <person name="Guo C."/>
            <person name="Argimon S."/>
            <person name="Zhang W."/>
            <person name="Yang X."/>
            <person name="Jeffery I.B."/>
            <person name="Cooney J.C."/>
            <person name="Kagawa T.F."/>
            <person name="Liu W."/>
            <person name="Song Y."/>
            <person name="Salvetti E."/>
            <person name="Wrobel A."/>
            <person name="Rasinkangas P."/>
            <person name="Parkhill J."/>
            <person name="Rea M.C."/>
            <person name="O'Sullivan O."/>
            <person name="Ritari J."/>
            <person name="Douillard F.P."/>
            <person name="Paul Ross R."/>
            <person name="Yang R."/>
            <person name="Briner A.E."/>
            <person name="Felis G.E."/>
            <person name="de Vos W.M."/>
            <person name="Barrangou R."/>
            <person name="Klaenhammer T.R."/>
            <person name="Caufield P.W."/>
            <person name="Cui Y."/>
            <person name="Zhang H."/>
            <person name="O'Toole P.W."/>
        </authorList>
    </citation>
    <scope>NUCLEOTIDE SEQUENCE [LARGE SCALE GENOMIC DNA]</scope>
    <source>
        <strain evidence="3 4">DSM 16991</strain>
    </source>
</reference>
<protein>
    <recommendedName>
        <fullName evidence="5">DegV family protein</fullName>
    </recommendedName>
</protein>
<name>A0A0R1XNX2_9LACO</name>
<dbReference type="PANTHER" id="PTHR33434">
    <property type="entry name" value="DEGV DOMAIN-CONTAINING PROTEIN DR_1986-RELATED"/>
    <property type="match status" value="1"/>
</dbReference>
<dbReference type="PATRIC" id="fig|1122147.4.peg.1870"/>
<keyword evidence="2" id="KW-0446">Lipid-binding</keyword>
<accession>A0A0R1XNX2</accession>
<dbReference type="AlphaFoldDB" id="A0A0R1XNX2"/>
<comment type="function">
    <text evidence="1">May bind long-chain fatty acids, such as palmitate, and may play a role in lipid transport or fatty acid metabolism.</text>
</comment>
<dbReference type="SUPFAM" id="SSF82549">
    <property type="entry name" value="DAK1/DegV-like"/>
    <property type="match status" value="1"/>
</dbReference>
<dbReference type="GO" id="GO:0008289">
    <property type="term" value="F:lipid binding"/>
    <property type="evidence" value="ECO:0007669"/>
    <property type="project" value="UniProtKB-KW"/>
</dbReference>
<dbReference type="OrthoDB" id="9775494at2"/>
<evidence type="ECO:0008006" key="5">
    <source>
        <dbReference type="Google" id="ProtNLM"/>
    </source>
</evidence>
<dbReference type="PROSITE" id="PS51482">
    <property type="entry name" value="DEGV"/>
    <property type="match status" value="1"/>
</dbReference>
<dbReference type="PANTHER" id="PTHR33434:SF2">
    <property type="entry name" value="FATTY ACID-BINDING PROTEIN TM_1468"/>
    <property type="match status" value="1"/>
</dbReference>
<dbReference type="Proteomes" id="UP000050949">
    <property type="component" value="Unassembled WGS sequence"/>
</dbReference>
<dbReference type="InterPro" id="IPR050270">
    <property type="entry name" value="DegV_domain_contain"/>
</dbReference>
<dbReference type="Pfam" id="PF02645">
    <property type="entry name" value="DegV"/>
    <property type="match status" value="1"/>
</dbReference>
<dbReference type="EMBL" id="AZFW01000032">
    <property type="protein sequence ID" value="KRM28339.1"/>
    <property type="molecule type" value="Genomic_DNA"/>
</dbReference>
<dbReference type="RefSeq" id="WP_027827439.1">
    <property type="nucleotide sequence ID" value="NZ_AUEH01000001.1"/>
</dbReference>
<proteinExistence type="predicted"/>
<dbReference type="eggNOG" id="COG1307">
    <property type="taxonomic scope" value="Bacteria"/>
</dbReference>
<evidence type="ECO:0000256" key="2">
    <source>
        <dbReference type="ARBA" id="ARBA00023121"/>
    </source>
</evidence>
<dbReference type="NCBIfam" id="TIGR00762">
    <property type="entry name" value="DegV"/>
    <property type="match status" value="1"/>
</dbReference>
<dbReference type="InterPro" id="IPR043168">
    <property type="entry name" value="DegV_C"/>
</dbReference>
<evidence type="ECO:0000313" key="4">
    <source>
        <dbReference type="Proteomes" id="UP000050949"/>
    </source>
</evidence>
<dbReference type="Gene3D" id="3.30.1180.10">
    <property type="match status" value="1"/>
</dbReference>
<organism evidence="3 4">
    <name type="scientific">Schleiferilactobacillus harbinensis DSM 16991</name>
    <dbReference type="NCBI Taxonomy" id="1122147"/>
    <lineage>
        <taxon>Bacteria</taxon>
        <taxon>Bacillati</taxon>
        <taxon>Bacillota</taxon>
        <taxon>Bacilli</taxon>
        <taxon>Lactobacillales</taxon>
        <taxon>Lactobacillaceae</taxon>
        <taxon>Schleiferilactobacillus</taxon>
    </lineage>
</organism>
<evidence type="ECO:0000256" key="1">
    <source>
        <dbReference type="ARBA" id="ARBA00003238"/>
    </source>
</evidence>
<evidence type="ECO:0000313" key="3">
    <source>
        <dbReference type="EMBL" id="KRM28339.1"/>
    </source>
</evidence>
<dbReference type="InterPro" id="IPR003797">
    <property type="entry name" value="DegV"/>
</dbReference>
<comment type="caution">
    <text evidence="3">The sequence shown here is derived from an EMBL/GenBank/DDBJ whole genome shotgun (WGS) entry which is preliminary data.</text>
</comment>
<dbReference type="Gene3D" id="3.40.50.10170">
    <property type="match status" value="1"/>
</dbReference>